<dbReference type="PANTHER" id="PTHR45708:SF40">
    <property type="entry name" value="BASIC ENDOCHITINASE"/>
    <property type="match status" value="1"/>
</dbReference>
<feature type="chain" id="PRO_5001504749" description="GH18 domain-containing protein" evidence="1">
    <location>
        <begin position="24"/>
        <end position="142"/>
    </location>
</feature>
<proteinExistence type="predicted"/>
<keyword evidence="4" id="KW-1185">Reference proteome</keyword>
<dbReference type="PROSITE" id="PS51910">
    <property type="entry name" value="GH18_2"/>
    <property type="match status" value="1"/>
</dbReference>
<dbReference type="InterPro" id="IPR050542">
    <property type="entry name" value="Glycosyl_Hydrlase18_Chitinase"/>
</dbReference>
<dbReference type="Proteomes" id="UP000030748">
    <property type="component" value="Unassembled WGS sequence"/>
</dbReference>
<dbReference type="InterPro" id="IPR017853">
    <property type="entry name" value="GH"/>
</dbReference>
<protein>
    <recommendedName>
        <fullName evidence="2">GH18 domain-containing protein</fullName>
    </recommendedName>
</protein>
<evidence type="ECO:0000313" key="4">
    <source>
        <dbReference type="Proteomes" id="UP000030748"/>
    </source>
</evidence>
<reference evidence="3 4" key="1">
    <citation type="journal article" date="2013" name="Proc. Natl. Acad. Sci. U.S.A.">
        <title>Fine-scale variation in meiotic recombination in Mimulus inferred from population shotgun sequencing.</title>
        <authorList>
            <person name="Hellsten U."/>
            <person name="Wright K.M."/>
            <person name="Jenkins J."/>
            <person name="Shu S."/>
            <person name="Yuan Y."/>
            <person name="Wessler S.R."/>
            <person name="Schmutz J."/>
            <person name="Willis J.H."/>
            <person name="Rokhsar D.S."/>
        </authorList>
    </citation>
    <scope>NUCLEOTIDE SEQUENCE [LARGE SCALE GENOMIC DNA]</scope>
    <source>
        <strain evidence="4">cv. DUN x IM62</strain>
    </source>
</reference>
<dbReference type="STRING" id="4155.A0A022R3P3"/>
<name>A0A022R3P3_ERYGU</name>
<dbReference type="InterPro" id="IPR001223">
    <property type="entry name" value="Glyco_hydro18_cat"/>
</dbReference>
<organism evidence="3 4">
    <name type="scientific">Erythranthe guttata</name>
    <name type="common">Yellow monkey flower</name>
    <name type="synonym">Mimulus guttatus</name>
    <dbReference type="NCBI Taxonomy" id="4155"/>
    <lineage>
        <taxon>Eukaryota</taxon>
        <taxon>Viridiplantae</taxon>
        <taxon>Streptophyta</taxon>
        <taxon>Embryophyta</taxon>
        <taxon>Tracheophyta</taxon>
        <taxon>Spermatophyta</taxon>
        <taxon>Magnoliopsida</taxon>
        <taxon>eudicotyledons</taxon>
        <taxon>Gunneridae</taxon>
        <taxon>Pentapetalae</taxon>
        <taxon>asterids</taxon>
        <taxon>lamiids</taxon>
        <taxon>Lamiales</taxon>
        <taxon>Phrymaceae</taxon>
        <taxon>Erythranthe</taxon>
    </lineage>
</organism>
<evidence type="ECO:0000259" key="2">
    <source>
        <dbReference type="PROSITE" id="PS51910"/>
    </source>
</evidence>
<feature type="signal peptide" evidence="1">
    <location>
        <begin position="1"/>
        <end position="23"/>
    </location>
</feature>
<evidence type="ECO:0000256" key="1">
    <source>
        <dbReference type="SAM" id="SignalP"/>
    </source>
</evidence>
<dbReference type="EMBL" id="KI630668">
    <property type="protein sequence ID" value="EYU34846.1"/>
    <property type="molecule type" value="Genomic_DNA"/>
</dbReference>
<evidence type="ECO:0000313" key="3">
    <source>
        <dbReference type="EMBL" id="EYU34846.1"/>
    </source>
</evidence>
<gene>
    <name evidence="3" type="ORF">MIMGU_mgv1a0110491mg</name>
</gene>
<keyword evidence="1" id="KW-0732">Signal</keyword>
<dbReference type="PANTHER" id="PTHR45708">
    <property type="entry name" value="ENDOCHITINASE"/>
    <property type="match status" value="1"/>
</dbReference>
<feature type="non-terminal residue" evidence="3">
    <location>
        <position position="142"/>
    </location>
</feature>
<feature type="domain" description="GH18" evidence="2">
    <location>
        <begin position="23"/>
        <end position="142"/>
    </location>
</feature>
<dbReference type="SUPFAM" id="SSF51445">
    <property type="entry name" value="(Trans)glycosidases"/>
    <property type="match status" value="1"/>
</dbReference>
<sequence>MGSNILLFVATLFLFELISNTQGGIVVYWGQDEREGLLRDTCSTGLYKIVNIGFLSTFGNGQNPQLNLAGHCDPAGGGCQKLTNSIRQCQSQGIKVLLSIGGGDGSYSLTSPEDARHVADYLWNNFLGGNSNSRPLGDAILD</sequence>
<dbReference type="AlphaFoldDB" id="A0A022R3P3"/>
<accession>A0A022R3P3</accession>
<dbReference type="GO" id="GO:0005975">
    <property type="term" value="P:carbohydrate metabolic process"/>
    <property type="evidence" value="ECO:0007669"/>
    <property type="project" value="InterPro"/>
</dbReference>
<dbReference type="Pfam" id="PF00704">
    <property type="entry name" value="Glyco_hydro_18"/>
    <property type="match status" value="1"/>
</dbReference>
<dbReference type="Gene3D" id="3.20.20.80">
    <property type="entry name" value="Glycosidases"/>
    <property type="match status" value="1"/>
</dbReference>